<name>A0A1E5CUS9_9VIBR</name>
<keyword evidence="7" id="KW-1185">Reference proteome</keyword>
<accession>A0A1E5CUS9</accession>
<evidence type="ECO:0000313" key="7">
    <source>
        <dbReference type="Proteomes" id="UP000094165"/>
    </source>
</evidence>
<dbReference type="NCBIfam" id="TIGR00012">
    <property type="entry name" value="L29"/>
    <property type="match status" value="1"/>
</dbReference>
<dbReference type="Proteomes" id="UP000094165">
    <property type="component" value="Unassembled WGS sequence"/>
</dbReference>
<evidence type="ECO:0000313" key="6">
    <source>
        <dbReference type="EMBL" id="OEE73671.1"/>
    </source>
</evidence>
<dbReference type="RefSeq" id="WP_017051434.1">
    <property type="nucleotide sequence ID" value="NZ_AJYW02000222.1"/>
</dbReference>
<dbReference type="PROSITE" id="PS00579">
    <property type="entry name" value="RIBOSOMAL_L29"/>
    <property type="match status" value="1"/>
</dbReference>
<reference evidence="6 7" key="1">
    <citation type="journal article" date="2012" name="Science">
        <title>Ecological populations of bacteria act as socially cohesive units of antibiotic production and resistance.</title>
        <authorList>
            <person name="Cordero O.X."/>
            <person name="Wildschutte H."/>
            <person name="Kirkup B."/>
            <person name="Proehl S."/>
            <person name="Ngo L."/>
            <person name="Hussain F."/>
            <person name="Le Roux F."/>
            <person name="Mincer T."/>
            <person name="Polz M.F."/>
        </authorList>
    </citation>
    <scope>NUCLEOTIDE SEQUENCE [LARGE SCALE GENOMIC DNA]</scope>
    <source>
        <strain evidence="6 7">FF-238</strain>
    </source>
</reference>
<dbReference type="HAMAP" id="MF_00374">
    <property type="entry name" value="Ribosomal_uL29"/>
    <property type="match status" value="1"/>
</dbReference>
<keyword evidence="3 5" id="KW-0687">Ribonucleoprotein</keyword>
<dbReference type="InterPro" id="IPR036049">
    <property type="entry name" value="Ribosomal_uL29_sf"/>
</dbReference>
<dbReference type="FunFam" id="1.10.287.310:FF:000001">
    <property type="entry name" value="50S ribosomal protein L29"/>
    <property type="match status" value="1"/>
</dbReference>
<sequence>MKAQDLREKNVEELNAELLGLLREQFNLRMQAATGQLQQTHTLKTVRRDIARVKTVLTEKAGA</sequence>
<dbReference type="GO" id="GO:0003735">
    <property type="term" value="F:structural constituent of ribosome"/>
    <property type="evidence" value="ECO:0007669"/>
    <property type="project" value="InterPro"/>
</dbReference>
<proteinExistence type="inferred from homology"/>
<evidence type="ECO:0000256" key="1">
    <source>
        <dbReference type="ARBA" id="ARBA00009254"/>
    </source>
</evidence>
<gene>
    <name evidence="5" type="primary">rpmC</name>
    <name evidence="6" type="ORF">A130_06635</name>
</gene>
<dbReference type="InterPro" id="IPR050063">
    <property type="entry name" value="Ribosomal_protein_uL29"/>
</dbReference>
<evidence type="ECO:0000256" key="5">
    <source>
        <dbReference type="HAMAP-Rule" id="MF_00374"/>
    </source>
</evidence>
<dbReference type="Gene3D" id="1.10.287.310">
    <property type="match status" value="1"/>
</dbReference>
<dbReference type="EMBL" id="AJYW02000222">
    <property type="protein sequence ID" value="OEE73671.1"/>
    <property type="molecule type" value="Genomic_DNA"/>
</dbReference>
<dbReference type="GO" id="GO:0006412">
    <property type="term" value="P:translation"/>
    <property type="evidence" value="ECO:0007669"/>
    <property type="project" value="UniProtKB-UniRule"/>
</dbReference>
<keyword evidence="2 5" id="KW-0689">Ribosomal protein</keyword>
<dbReference type="SUPFAM" id="SSF46561">
    <property type="entry name" value="Ribosomal protein L29 (L29p)"/>
    <property type="match status" value="1"/>
</dbReference>
<dbReference type="GO" id="GO:0022625">
    <property type="term" value="C:cytosolic large ribosomal subunit"/>
    <property type="evidence" value="ECO:0007669"/>
    <property type="project" value="TreeGrafter"/>
</dbReference>
<dbReference type="InterPro" id="IPR018254">
    <property type="entry name" value="Ribosomal_uL29_CS"/>
</dbReference>
<organism evidence="6 7">
    <name type="scientific">Vibrio genomosp. F6 str. FF-238</name>
    <dbReference type="NCBI Taxonomy" id="1191298"/>
    <lineage>
        <taxon>Bacteria</taxon>
        <taxon>Pseudomonadati</taxon>
        <taxon>Pseudomonadota</taxon>
        <taxon>Gammaproteobacteria</taxon>
        <taxon>Vibrionales</taxon>
        <taxon>Vibrionaceae</taxon>
        <taxon>Vibrio</taxon>
    </lineage>
</organism>
<comment type="caution">
    <text evidence="6">The sequence shown here is derived from an EMBL/GenBank/DDBJ whole genome shotgun (WGS) entry which is preliminary data.</text>
</comment>
<evidence type="ECO:0000256" key="2">
    <source>
        <dbReference type="ARBA" id="ARBA00022980"/>
    </source>
</evidence>
<comment type="similarity">
    <text evidence="1 5">Belongs to the universal ribosomal protein uL29 family.</text>
</comment>
<evidence type="ECO:0000256" key="3">
    <source>
        <dbReference type="ARBA" id="ARBA00023274"/>
    </source>
</evidence>
<dbReference type="Pfam" id="PF00831">
    <property type="entry name" value="Ribosomal_L29"/>
    <property type="match status" value="1"/>
</dbReference>
<protein>
    <recommendedName>
        <fullName evidence="4 5">Large ribosomal subunit protein uL29</fullName>
    </recommendedName>
</protein>
<dbReference type="AlphaFoldDB" id="A0A1E5CUS9"/>
<dbReference type="CDD" id="cd00427">
    <property type="entry name" value="Ribosomal_L29_HIP"/>
    <property type="match status" value="1"/>
</dbReference>
<dbReference type="InterPro" id="IPR001854">
    <property type="entry name" value="Ribosomal_uL29"/>
</dbReference>
<evidence type="ECO:0000256" key="4">
    <source>
        <dbReference type="ARBA" id="ARBA00035204"/>
    </source>
</evidence>
<dbReference type="PANTHER" id="PTHR10916:SF0">
    <property type="entry name" value="LARGE RIBOSOMAL SUBUNIT PROTEIN UL29C"/>
    <property type="match status" value="1"/>
</dbReference>
<dbReference type="PANTHER" id="PTHR10916">
    <property type="entry name" value="60S RIBOSOMAL PROTEIN L35/50S RIBOSOMAL PROTEIN L29"/>
    <property type="match status" value="1"/>
</dbReference>